<feature type="transmembrane region" description="Helical" evidence="2">
    <location>
        <begin position="173"/>
        <end position="193"/>
    </location>
</feature>
<sequence>MGKKKAFYQQDYGAHIGATILCVTSFMAVTFLTCGTPLGMLMLREWETYSPDHPGVYFYRPCYTLWGMRNNCWNANYTLRVDDPQIARCPDIRSRFEAAEAFSVIALFFLLFVLGASWYKLCGSNIKTIVTLLAVFTLGSTTVPFAVVTSFYYTSFCNLDFLTHRYTRYGAGYALTVTSFCLQVVGLILFIALEPRIVEPKRNTLENAKEEAPSDATSSHEPSH</sequence>
<evidence type="ECO:0000256" key="1">
    <source>
        <dbReference type="SAM" id="MobiDB-lite"/>
    </source>
</evidence>
<feature type="transmembrane region" description="Helical" evidence="2">
    <location>
        <begin position="12"/>
        <end position="33"/>
    </location>
</feature>
<keyword evidence="2" id="KW-1133">Transmembrane helix</keyword>
<evidence type="ECO:0000256" key="2">
    <source>
        <dbReference type="SAM" id="Phobius"/>
    </source>
</evidence>
<name>A0A0N0P993_LEPSE</name>
<feature type="region of interest" description="Disordered" evidence="1">
    <location>
        <begin position="204"/>
        <end position="224"/>
    </location>
</feature>
<organism evidence="3 4">
    <name type="scientific">Leptomonas seymouri</name>
    <dbReference type="NCBI Taxonomy" id="5684"/>
    <lineage>
        <taxon>Eukaryota</taxon>
        <taxon>Discoba</taxon>
        <taxon>Euglenozoa</taxon>
        <taxon>Kinetoplastea</taxon>
        <taxon>Metakinetoplastina</taxon>
        <taxon>Trypanosomatida</taxon>
        <taxon>Trypanosomatidae</taxon>
        <taxon>Leishmaniinae</taxon>
        <taxon>Leptomonas</taxon>
    </lineage>
</organism>
<feature type="transmembrane region" description="Helical" evidence="2">
    <location>
        <begin position="131"/>
        <end position="153"/>
    </location>
</feature>
<dbReference type="OrthoDB" id="269792at2759"/>
<feature type="compositionally biased region" description="Polar residues" evidence="1">
    <location>
        <begin position="215"/>
        <end position="224"/>
    </location>
</feature>
<dbReference type="PANTHER" id="PTHR33297">
    <property type="entry name" value="AMASTIN-LIKE SURFACE PROTEIN-LIKE PROTEIN-RELATED"/>
    <property type="match status" value="1"/>
</dbReference>
<protein>
    <submittedName>
        <fullName evidence="3">Amastin-like surface protein-like protein</fullName>
    </submittedName>
</protein>
<keyword evidence="2" id="KW-0812">Transmembrane</keyword>
<dbReference type="OMA" id="PIINCSD"/>
<keyword evidence="4" id="KW-1185">Reference proteome</keyword>
<dbReference type="Gene3D" id="1.20.140.150">
    <property type="match status" value="1"/>
</dbReference>
<dbReference type="Proteomes" id="UP000038009">
    <property type="component" value="Unassembled WGS sequence"/>
</dbReference>
<gene>
    <name evidence="3" type="ORF">ABL78_0513</name>
</gene>
<comment type="caution">
    <text evidence="3">The sequence shown here is derived from an EMBL/GenBank/DDBJ whole genome shotgun (WGS) entry which is preliminary data.</text>
</comment>
<dbReference type="EMBL" id="LJSK01000006">
    <property type="protein sequence ID" value="KPI90437.1"/>
    <property type="molecule type" value="Genomic_DNA"/>
</dbReference>
<proteinExistence type="predicted"/>
<reference evidence="3 4" key="1">
    <citation type="journal article" date="2015" name="PLoS Pathog.">
        <title>Leptomonas seymouri: Adaptations to the Dixenous Life Cycle Analyzed by Genome Sequencing, Transcriptome Profiling and Co-infection with Leishmania donovani.</title>
        <authorList>
            <person name="Kraeva N."/>
            <person name="Butenko A."/>
            <person name="Hlavacova J."/>
            <person name="Kostygov A."/>
            <person name="Myskova J."/>
            <person name="Grybchuk D."/>
            <person name="Lestinova T."/>
            <person name="Votypka J."/>
            <person name="Volf P."/>
            <person name="Opperdoes F."/>
            <person name="Flegontov P."/>
            <person name="Lukes J."/>
            <person name="Yurchenko V."/>
        </authorList>
    </citation>
    <scope>NUCLEOTIDE SEQUENCE [LARGE SCALE GENOMIC DNA]</scope>
    <source>
        <strain evidence="3 4">ATCC 30220</strain>
    </source>
</reference>
<evidence type="ECO:0000313" key="4">
    <source>
        <dbReference type="Proteomes" id="UP000038009"/>
    </source>
</evidence>
<dbReference type="VEuPathDB" id="TriTrypDB:Lsey_0006_0710"/>
<dbReference type="PANTHER" id="PTHR33297:SF4">
    <property type="entry name" value="AMASTIN"/>
    <property type="match status" value="1"/>
</dbReference>
<accession>A0A0N0P993</accession>
<keyword evidence="2" id="KW-0472">Membrane</keyword>
<dbReference type="InterPro" id="IPR009944">
    <property type="entry name" value="Amastin"/>
</dbReference>
<feature type="transmembrane region" description="Helical" evidence="2">
    <location>
        <begin position="101"/>
        <end position="119"/>
    </location>
</feature>
<dbReference type="AlphaFoldDB" id="A0A0N0P993"/>
<evidence type="ECO:0000313" key="3">
    <source>
        <dbReference type="EMBL" id="KPI90437.1"/>
    </source>
</evidence>
<dbReference type="Pfam" id="PF07344">
    <property type="entry name" value="Amastin"/>
    <property type="match status" value="1"/>
</dbReference>